<dbReference type="GO" id="GO:0044718">
    <property type="term" value="P:siderophore transmembrane transport"/>
    <property type="evidence" value="ECO:0007669"/>
    <property type="project" value="TreeGrafter"/>
</dbReference>
<feature type="signal peptide" evidence="12">
    <location>
        <begin position="1"/>
        <end position="19"/>
    </location>
</feature>
<dbReference type="Gene3D" id="2.40.170.20">
    <property type="entry name" value="TonB-dependent receptor, beta-barrel domain"/>
    <property type="match status" value="1"/>
</dbReference>
<evidence type="ECO:0000256" key="6">
    <source>
        <dbReference type="ARBA" id="ARBA00023077"/>
    </source>
</evidence>
<dbReference type="Gene3D" id="2.170.130.10">
    <property type="entry name" value="TonB-dependent receptor, plug domain"/>
    <property type="match status" value="1"/>
</dbReference>
<dbReference type="GO" id="GO:0015344">
    <property type="term" value="F:siderophore uptake transmembrane transporter activity"/>
    <property type="evidence" value="ECO:0007669"/>
    <property type="project" value="TreeGrafter"/>
</dbReference>
<evidence type="ECO:0000256" key="4">
    <source>
        <dbReference type="ARBA" id="ARBA00022692"/>
    </source>
</evidence>
<evidence type="ECO:0000256" key="12">
    <source>
        <dbReference type="SAM" id="SignalP"/>
    </source>
</evidence>
<gene>
    <name evidence="15" type="ORF">IW19_06210</name>
</gene>
<evidence type="ECO:0000256" key="7">
    <source>
        <dbReference type="ARBA" id="ARBA00023136"/>
    </source>
</evidence>
<evidence type="ECO:0000313" key="16">
    <source>
        <dbReference type="Proteomes" id="UP000028715"/>
    </source>
</evidence>
<evidence type="ECO:0000256" key="8">
    <source>
        <dbReference type="ARBA" id="ARBA00023170"/>
    </source>
</evidence>
<dbReference type="PANTHER" id="PTHR30069:SF29">
    <property type="entry name" value="HEMOGLOBIN AND HEMOGLOBIN-HAPTOGLOBIN-BINDING PROTEIN 1-RELATED"/>
    <property type="match status" value="1"/>
</dbReference>
<keyword evidence="9 10" id="KW-0998">Cell outer membrane</keyword>
<name>A0A085ZL36_9FLAO</name>
<feature type="domain" description="TonB-dependent receptor plug" evidence="14">
    <location>
        <begin position="46"/>
        <end position="152"/>
    </location>
</feature>
<evidence type="ECO:0000259" key="14">
    <source>
        <dbReference type="Pfam" id="PF07715"/>
    </source>
</evidence>
<evidence type="ECO:0000256" key="1">
    <source>
        <dbReference type="ARBA" id="ARBA00004571"/>
    </source>
</evidence>
<dbReference type="AlphaFoldDB" id="A0A085ZL36"/>
<comment type="subcellular location">
    <subcellularLocation>
        <location evidence="1 10">Cell outer membrane</location>
        <topology evidence="1 10">Multi-pass membrane protein</topology>
    </subcellularLocation>
</comment>
<keyword evidence="8 15" id="KW-0675">Receptor</keyword>
<evidence type="ECO:0000259" key="13">
    <source>
        <dbReference type="Pfam" id="PF00593"/>
    </source>
</evidence>
<proteinExistence type="inferred from homology"/>
<dbReference type="InterPro" id="IPR037066">
    <property type="entry name" value="Plug_dom_sf"/>
</dbReference>
<dbReference type="GO" id="GO:0009279">
    <property type="term" value="C:cell outer membrane"/>
    <property type="evidence" value="ECO:0007669"/>
    <property type="project" value="UniProtKB-SubCell"/>
</dbReference>
<comment type="caution">
    <text evidence="15">The sequence shown here is derived from an EMBL/GenBank/DDBJ whole genome shotgun (WGS) entry which is preliminary data.</text>
</comment>
<dbReference type="Proteomes" id="UP000028715">
    <property type="component" value="Unassembled WGS sequence"/>
</dbReference>
<dbReference type="Pfam" id="PF07715">
    <property type="entry name" value="Plug"/>
    <property type="match status" value="1"/>
</dbReference>
<dbReference type="PROSITE" id="PS52016">
    <property type="entry name" value="TONB_DEPENDENT_REC_3"/>
    <property type="match status" value="1"/>
</dbReference>
<evidence type="ECO:0000256" key="3">
    <source>
        <dbReference type="ARBA" id="ARBA00022452"/>
    </source>
</evidence>
<evidence type="ECO:0000313" key="15">
    <source>
        <dbReference type="EMBL" id="KFF05150.1"/>
    </source>
</evidence>
<keyword evidence="4 10" id="KW-0812">Transmembrane</keyword>
<dbReference type="eggNOG" id="COG4206">
    <property type="taxonomic scope" value="Bacteria"/>
</dbReference>
<sequence>MKLKITFLTIVLFCQIAAAQQKDSIATQEKLSEVVVTGQLEPQSIKKSVFNVRVISKENIKQLAANNLADVLNQYLNITVTSDGNDGRSKVSMFGLDSQYFKILIDNIPLVSDTGMGTNVDLTQVNLDDVERIEIIEGSMGVTHGANAVTGILNIITKKGGGYKWQISAAVQEETVGDEFAFFDKGRHIQSAKIGHNFNENWFVNIGGNRNAMAGFYNNRKGKDYDKLDGLRGYTQLPKEQLVGNAIIGYQKDDFRIFYKFDYFGENVHFYSPILIPQDNYPFPETYYANDKRYITNRFYNHLNANGKMFSKLKYNASVSYQKQERDQEKFNYQIETHEEFDNNRETYQSKEVFYSTGTLSNFFNNDKIDFQLGYEVTNENGFFDATVGTFKDDQQQLTDIRKRLENYDVFSVAEIGLSEKFSIRPGLRFSFQSFFENQYASSLGLRYLFSKGLEVRASLGKSYRTPNFDELYTYFVDSNHNMQGNPDLIPETSTSYELSFKRACTFDSGAQIANNLAVTYLDVNDRIDMVLIQAVPTLVYKYVNINKYKMWNISTTEQYTYKNWNVMVGAGLVGISRKQDLAALNVTSDDKFLYSLRVNSSISYNITKWNTLLAVFYKYNGQQQQYVAGTGTDGKTAFFLNEIKPFSWMDASIRKAFFKNQFEVTVGARNLFDVTNLQSIQNGGGGDTTGGAHGSGSSGAMLGYGRSYFLKLSYNLNFN</sequence>
<accession>A0A085ZL36</accession>
<feature type="domain" description="TonB-dependent receptor-like beta-barrel" evidence="13">
    <location>
        <begin position="252"/>
        <end position="672"/>
    </location>
</feature>
<evidence type="ECO:0000256" key="2">
    <source>
        <dbReference type="ARBA" id="ARBA00022448"/>
    </source>
</evidence>
<evidence type="ECO:0000256" key="10">
    <source>
        <dbReference type="PROSITE-ProRule" id="PRU01360"/>
    </source>
</evidence>
<organism evidence="15 16">
    <name type="scientific">Flavobacterium reichenbachii</name>
    <dbReference type="NCBI Taxonomy" id="362418"/>
    <lineage>
        <taxon>Bacteria</taxon>
        <taxon>Pseudomonadati</taxon>
        <taxon>Bacteroidota</taxon>
        <taxon>Flavobacteriia</taxon>
        <taxon>Flavobacteriales</taxon>
        <taxon>Flavobacteriaceae</taxon>
        <taxon>Flavobacterium</taxon>
    </lineage>
</organism>
<dbReference type="EMBL" id="JPRL01000001">
    <property type="protein sequence ID" value="KFF05150.1"/>
    <property type="molecule type" value="Genomic_DNA"/>
</dbReference>
<dbReference type="InterPro" id="IPR012910">
    <property type="entry name" value="Plug_dom"/>
</dbReference>
<dbReference type="SUPFAM" id="SSF56935">
    <property type="entry name" value="Porins"/>
    <property type="match status" value="1"/>
</dbReference>
<keyword evidence="2 10" id="KW-0813">Transport</keyword>
<comment type="similarity">
    <text evidence="10 11">Belongs to the TonB-dependent receptor family.</text>
</comment>
<evidence type="ECO:0000256" key="11">
    <source>
        <dbReference type="RuleBase" id="RU003357"/>
    </source>
</evidence>
<keyword evidence="6 11" id="KW-0798">TonB box</keyword>
<dbReference type="Pfam" id="PF00593">
    <property type="entry name" value="TonB_dep_Rec_b-barrel"/>
    <property type="match status" value="1"/>
</dbReference>
<keyword evidence="5 12" id="KW-0732">Signal</keyword>
<evidence type="ECO:0000256" key="5">
    <source>
        <dbReference type="ARBA" id="ARBA00022729"/>
    </source>
</evidence>
<dbReference type="InterPro" id="IPR039426">
    <property type="entry name" value="TonB-dep_rcpt-like"/>
</dbReference>
<dbReference type="OrthoDB" id="9764669at2"/>
<protein>
    <submittedName>
        <fullName evidence="15">TonB-dependent receptor</fullName>
    </submittedName>
</protein>
<dbReference type="InterPro" id="IPR000531">
    <property type="entry name" value="Beta-barrel_TonB"/>
</dbReference>
<evidence type="ECO:0000256" key="9">
    <source>
        <dbReference type="ARBA" id="ARBA00023237"/>
    </source>
</evidence>
<keyword evidence="3 10" id="KW-1134">Transmembrane beta strand</keyword>
<dbReference type="PANTHER" id="PTHR30069">
    <property type="entry name" value="TONB-DEPENDENT OUTER MEMBRANE RECEPTOR"/>
    <property type="match status" value="1"/>
</dbReference>
<dbReference type="InterPro" id="IPR036942">
    <property type="entry name" value="Beta-barrel_TonB_sf"/>
</dbReference>
<dbReference type="STRING" id="362418.IW19_06210"/>
<feature type="chain" id="PRO_5001801206" evidence="12">
    <location>
        <begin position="20"/>
        <end position="720"/>
    </location>
</feature>
<keyword evidence="16" id="KW-1185">Reference proteome</keyword>
<dbReference type="RefSeq" id="WP_035682272.1">
    <property type="nucleotide sequence ID" value="NZ_JPRL01000001.1"/>
</dbReference>
<reference evidence="15 16" key="1">
    <citation type="submission" date="2014-07" db="EMBL/GenBank/DDBJ databases">
        <title>Genome of Flavobacterium reichenbachii LMG 25512.</title>
        <authorList>
            <person name="Stropko S.J."/>
            <person name="Pipes S.E."/>
            <person name="Newman J.D."/>
        </authorList>
    </citation>
    <scope>NUCLEOTIDE SEQUENCE [LARGE SCALE GENOMIC DNA]</scope>
    <source>
        <strain evidence="15 16">LMG 25512</strain>
    </source>
</reference>
<keyword evidence="7 10" id="KW-0472">Membrane</keyword>